<keyword evidence="15" id="KW-1185">Reference proteome</keyword>
<comment type="caution">
    <text evidence="13">The sequence shown here is derived from an EMBL/GenBank/DDBJ whole genome shotgun (WGS) entry which is preliminary data.</text>
</comment>
<evidence type="ECO:0000256" key="10">
    <source>
        <dbReference type="ARBA" id="ARBA00023264"/>
    </source>
</evidence>
<evidence type="ECO:0000313" key="13">
    <source>
        <dbReference type="EMBL" id="KUG58816.1"/>
    </source>
</evidence>
<dbReference type="GO" id="GO:0043337">
    <property type="term" value="F:cardiolipin synthase (CMP-forming)"/>
    <property type="evidence" value="ECO:0007669"/>
    <property type="project" value="UniProtKB-EC"/>
</dbReference>
<dbReference type="Gene3D" id="1.20.120.1760">
    <property type="match status" value="1"/>
</dbReference>
<protein>
    <submittedName>
        <fullName evidence="13">CDP-diacylglycerol--glycerol-3-phosphate 3-phosphatidyltransferase</fullName>
    </submittedName>
    <submittedName>
        <fullName evidence="14">Cardiolipin synthase</fullName>
        <ecNumber evidence="14">2.7.8.41</ecNumber>
    </submittedName>
</protein>
<dbReference type="STRING" id="317018.AVL63_01895"/>
<feature type="transmembrane region" description="Helical" evidence="12">
    <location>
        <begin position="80"/>
        <end position="100"/>
    </location>
</feature>
<dbReference type="GO" id="GO:0008444">
    <property type="term" value="F:CDP-diacylglycerol-glycerol-3-phosphate 3-phosphatidyltransferase activity"/>
    <property type="evidence" value="ECO:0007669"/>
    <property type="project" value="InterPro"/>
</dbReference>
<dbReference type="UniPathway" id="UPA00085"/>
<evidence type="ECO:0000256" key="7">
    <source>
        <dbReference type="ARBA" id="ARBA00023098"/>
    </source>
</evidence>
<evidence type="ECO:0000313" key="14">
    <source>
        <dbReference type="EMBL" id="MBA8921375.1"/>
    </source>
</evidence>
<dbReference type="AlphaFoldDB" id="A0A0W8IGF4"/>
<feature type="transmembrane region" description="Helical" evidence="12">
    <location>
        <begin position="164"/>
        <end position="189"/>
    </location>
</feature>
<evidence type="ECO:0000256" key="3">
    <source>
        <dbReference type="ARBA" id="ARBA00022516"/>
    </source>
</evidence>
<dbReference type="PANTHER" id="PTHR14269:SF11">
    <property type="entry name" value="CDP-DIACYLGLYCEROL--GLYCEROL-3-PHOSPHATE 3-PHOSPHATIDYLTRANSFERASE"/>
    <property type="match status" value="1"/>
</dbReference>
<evidence type="ECO:0000313" key="16">
    <source>
        <dbReference type="Proteomes" id="UP000546252"/>
    </source>
</evidence>
<dbReference type="Proteomes" id="UP000546252">
    <property type="component" value="Unassembled WGS sequence"/>
</dbReference>
<dbReference type="PIRSF" id="PIRSF000847">
    <property type="entry name" value="Phos_ph_gly_syn"/>
    <property type="match status" value="1"/>
</dbReference>
<evidence type="ECO:0000256" key="12">
    <source>
        <dbReference type="SAM" id="Phobius"/>
    </source>
</evidence>
<reference evidence="15" key="1">
    <citation type="submission" date="2015-12" db="EMBL/GenBank/DDBJ databases">
        <authorList>
            <person name="Nair G.R."/>
            <person name="Kaur G."/>
            <person name="Mayilraj S."/>
        </authorList>
    </citation>
    <scope>NUCLEOTIDE SEQUENCE [LARGE SCALE GENOMIC DNA]</scope>
    <source>
        <strain evidence="15">CD08_7</strain>
    </source>
</reference>
<evidence type="ECO:0000256" key="11">
    <source>
        <dbReference type="RuleBase" id="RU003750"/>
    </source>
</evidence>
<keyword evidence="4 11" id="KW-0808">Transferase</keyword>
<dbReference type="OrthoDB" id="9796672at2"/>
<evidence type="ECO:0000256" key="2">
    <source>
        <dbReference type="ARBA" id="ARBA00010441"/>
    </source>
</evidence>
<dbReference type="EC" id="2.7.8.41" evidence="14"/>
<evidence type="ECO:0000256" key="8">
    <source>
        <dbReference type="ARBA" id="ARBA00023136"/>
    </source>
</evidence>
<dbReference type="EMBL" id="LQBM01000003">
    <property type="protein sequence ID" value="KUG58816.1"/>
    <property type="molecule type" value="Genomic_DNA"/>
</dbReference>
<keyword evidence="7" id="KW-0443">Lipid metabolism</keyword>
<dbReference type="InterPro" id="IPR000462">
    <property type="entry name" value="CDP-OH_P_trans"/>
</dbReference>
<comment type="subcellular location">
    <subcellularLocation>
        <location evidence="1">Membrane</location>
        <topology evidence="1">Multi-pass membrane protein</topology>
    </subcellularLocation>
</comment>
<dbReference type="InterPro" id="IPR050324">
    <property type="entry name" value="CDP-alcohol_PTase-I"/>
</dbReference>
<dbReference type="Pfam" id="PF01066">
    <property type="entry name" value="CDP-OH_P_transf"/>
    <property type="match status" value="1"/>
</dbReference>
<keyword evidence="9" id="KW-0594">Phospholipid biosynthesis</keyword>
<evidence type="ECO:0000256" key="6">
    <source>
        <dbReference type="ARBA" id="ARBA00022989"/>
    </source>
</evidence>
<name>A0A0W8IGF4_9MICC</name>
<dbReference type="InterPro" id="IPR048254">
    <property type="entry name" value="CDP_ALCOHOL_P_TRANSF_CS"/>
</dbReference>
<evidence type="ECO:0000256" key="1">
    <source>
        <dbReference type="ARBA" id="ARBA00004141"/>
    </source>
</evidence>
<keyword evidence="10" id="KW-1208">Phospholipid metabolism</keyword>
<dbReference type="PANTHER" id="PTHR14269">
    <property type="entry name" value="CDP-DIACYLGLYCEROL--GLYCEROL-3-PHOSPHATE 3-PHOSPHATIDYLTRANSFERASE-RELATED"/>
    <property type="match status" value="1"/>
</dbReference>
<organism evidence="13 15">
    <name type="scientific">Nesterenkonia jeotgali</name>
    <dbReference type="NCBI Taxonomy" id="317018"/>
    <lineage>
        <taxon>Bacteria</taxon>
        <taxon>Bacillati</taxon>
        <taxon>Actinomycetota</taxon>
        <taxon>Actinomycetes</taxon>
        <taxon>Micrococcales</taxon>
        <taxon>Micrococcaceae</taxon>
        <taxon>Nesterenkonia</taxon>
    </lineage>
</organism>
<keyword evidence="5 12" id="KW-0812">Transmembrane</keyword>
<evidence type="ECO:0000256" key="5">
    <source>
        <dbReference type="ARBA" id="ARBA00022692"/>
    </source>
</evidence>
<gene>
    <name evidence="13" type="ORF">AVL63_01895</name>
    <name evidence="14" type="ORF">HNR24_001308</name>
</gene>
<dbReference type="EMBL" id="JACJIH010000001">
    <property type="protein sequence ID" value="MBA8921375.1"/>
    <property type="molecule type" value="Genomic_DNA"/>
</dbReference>
<reference evidence="14 16" key="3">
    <citation type="submission" date="2020-08" db="EMBL/GenBank/DDBJ databases">
        <title>Sequencing the genomes of 1000 actinobacteria strains.</title>
        <authorList>
            <person name="Klenk H.-P."/>
        </authorList>
    </citation>
    <scope>NUCLEOTIDE SEQUENCE [LARGE SCALE GENOMIC DNA]</scope>
    <source>
        <strain evidence="14 16">DSM 19081</strain>
    </source>
</reference>
<keyword evidence="6 12" id="KW-1133">Transmembrane helix</keyword>
<keyword evidence="8 12" id="KW-0472">Membrane</keyword>
<keyword evidence="3" id="KW-0444">Lipid biosynthesis</keyword>
<dbReference type="RefSeq" id="WP_058888498.1">
    <property type="nucleotide sequence ID" value="NZ_BAAAKT010000004.1"/>
</dbReference>
<dbReference type="GO" id="GO:0046474">
    <property type="term" value="P:glycerophospholipid biosynthetic process"/>
    <property type="evidence" value="ECO:0007669"/>
    <property type="project" value="TreeGrafter"/>
</dbReference>
<sequence>MRLIGAGTQDGFEYTVRETFWTVPNIITVLRFPLIPIFVWLVAQGEYLAAFWVLAVLSSTDWIDGYIARRFDQMSTVGQWLDPVADRLALIIVSATLVGFDVIPLWVLLAVVIPDLVLSVNTYLLFKGPPPLKVTVLGKIRTACLLVGLPLALLGSTGMLRESLVPALAVALLALGSALHIIASVDYFIKARQTAARLRREQAHPGVEEDVTP</sequence>
<feature type="transmembrane region" description="Helical" evidence="12">
    <location>
        <begin position="20"/>
        <end position="43"/>
    </location>
</feature>
<feature type="transmembrane region" description="Helical" evidence="12">
    <location>
        <begin position="49"/>
        <end position="68"/>
    </location>
</feature>
<evidence type="ECO:0000256" key="9">
    <source>
        <dbReference type="ARBA" id="ARBA00023209"/>
    </source>
</evidence>
<comment type="similarity">
    <text evidence="2 11">Belongs to the CDP-alcohol phosphatidyltransferase class-I family.</text>
</comment>
<dbReference type="PROSITE" id="PS00379">
    <property type="entry name" value="CDP_ALCOHOL_P_TRANSF"/>
    <property type="match status" value="1"/>
</dbReference>
<dbReference type="GO" id="GO:0016020">
    <property type="term" value="C:membrane"/>
    <property type="evidence" value="ECO:0007669"/>
    <property type="project" value="UniProtKB-SubCell"/>
</dbReference>
<reference evidence="13" key="2">
    <citation type="submission" date="2015-12" db="EMBL/GenBank/DDBJ databases">
        <authorList>
            <person name="Shamseldin A."/>
            <person name="Moawad H."/>
            <person name="Abd El-Rahim W.M."/>
            <person name="Sadowsky M.J."/>
        </authorList>
    </citation>
    <scope>NUCLEOTIDE SEQUENCE [LARGE SCALE GENOMIC DNA]</scope>
    <source>
        <strain evidence="13">CD08_7</strain>
    </source>
</reference>
<dbReference type="InterPro" id="IPR004570">
    <property type="entry name" value="Phosphatidylglycerol_P_synth"/>
</dbReference>
<accession>A0A0W8IGF4</accession>
<dbReference type="InterPro" id="IPR043130">
    <property type="entry name" value="CDP-OH_PTrfase_TM_dom"/>
</dbReference>
<proteinExistence type="inferred from homology"/>
<evidence type="ECO:0000256" key="4">
    <source>
        <dbReference type="ARBA" id="ARBA00022679"/>
    </source>
</evidence>
<evidence type="ECO:0000313" key="15">
    <source>
        <dbReference type="Proteomes" id="UP000054023"/>
    </source>
</evidence>
<dbReference type="Proteomes" id="UP000054023">
    <property type="component" value="Unassembled WGS sequence"/>
</dbReference>